<feature type="domain" description="SnoaL-like" evidence="1">
    <location>
        <begin position="9"/>
        <end position="127"/>
    </location>
</feature>
<dbReference type="InterPro" id="IPR037401">
    <property type="entry name" value="SnoaL-like"/>
</dbReference>
<evidence type="ECO:0000313" key="2">
    <source>
        <dbReference type="EMBL" id="GAA5148851.1"/>
    </source>
</evidence>
<dbReference type="InterPro" id="IPR032710">
    <property type="entry name" value="NTF2-like_dom_sf"/>
</dbReference>
<gene>
    <name evidence="2" type="ORF">GCM10023321_11760</name>
</gene>
<evidence type="ECO:0000259" key="1">
    <source>
        <dbReference type="Pfam" id="PF13577"/>
    </source>
</evidence>
<dbReference type="RefSeq" id="WP_185062745.1">
    <property type="nucleotide sequence ID" value="NZ_BAABJP010000004.1"/>
</dbReference>
<protein>
    <recommendedName>
        <fullName evidence="1">SnoaL-like domain-containing protein</fullName>
    </recommendedName>
</protein>
<proteinExistence type="predicted"/>
<comment type="caution">
    <text evidence="2">The sequence shown here is derived from an EMBL/GenBank/DDBJ whole genome shotgun (WGS) entry which is preliminary data.</text>
</comment>
<evidence type="ECO:0000313" key="3">
    <source>
        <dbReference type="Proteomes" id="UP001428817"/>
    </source>
</evidence>
<reference evidence="3" key="1">
    <citation type="journal article" date="2019" name="Int. J. Syst. Evol. Microbiol.">
        <title>The Global Catalogue of Microorganisms (GCM) 10K type strain sequencing project: providing services to taxonomists for standard genome sequencing and annotation.</title>
        <authorList>
            <consortium name="The Broad Institute Genomics Platform"/>
            <consortium name="The Broad Institute Genome Sequencing Center for Infectious Disease"/>
            <person name="Wu L."/>
            <person name="Ma J."/>
        </authorList>
    </citation>
    <scope>NUCLEOTIDE SEQUENCE [LARGE SCALE GENOMIC DNA]</scope>
    <source>
        <strain evidence="3">JCM 18303</strain>
    </source>
</reference>
<accession>A0ABP9PQ94</accession>
<sequence length="137" mass="15448">MDVPDVLKINTIEFLKARYFRCLDTKDWSTFESTLADDVEVDHEALAGPKANGRANYVTRAQSDYDGAKTVHHGHMPEIRLTSANTAEGTWAMQVLTVKANGRRVLAFGHHRDSYAIRDGQWRITSTKATRLQLDES</sequence>
<dbReference type="EMBL" id="BAABJP010000004">
    <property type="protein sequence ID" value="GAA5148851.1"/>
    <property type="molecule type" value="Genomic_DNA"/>
</dbReference>
<keyword evidence="3" id="KW-1185">Reference proteome</keyword>
<dbReference type="Pfam" id="PF13577">
    <property type="entry name" value="SnoaL_4"/>
    <property type="match status" value="1"/>
</dbReference>
<dbReference type="Proteomes" id="UP001428817">
    <property type="component" value="Unassembled WGS sequence"/>
</dbReference>
<name>A0ABP9PQ94_9PSEU</name>
<dbReference type="Gene3D" id="3.10.450.50">
    <property type="match status" value="1"/>
</dbReference>
<organism evidence="2 3">
    <name type="scientific">Pseudonocardia eucalypti</name>
    <dbReference type="NCBI Taxonomy" id="648755"/>
    <lineage>
        <taxon>Bacteria</taxon>
        <taxon>Bacillati</taxon>
        <taxon>Actinomycetota</taxon>
        <taxon>Actinomycetes</taxon>
        <taxon>Pseudonocardiales</taxon>
        <taxon>Pseudonocardiaceae</taxon>
        <taxon>Pseudonocardia</taxon>
    </lineage>
</organism>
<dbReference type="SUPFAM" id="SSF54427">
    <property type="entry name" value="NTF2-like"/>
    <property type="match status" value="1"/>
</dbReference>